<dbReference type="EMBL" id="OX596085">
    <property type="protein sequence ID" value="CAM9314987.1"/>
    <property type="molecule type" value="Genomic_DNA"/>
</dbReference>
<reference evidence="1" key="1">
    <citation type="submission" date="2023-05" db="EMBL/GenBank/DDBJ databases">
        <authorList>
            <consortium name="ELIXIR-Norway"/>
        </authorList>
    </citation>
    <scope>NUCLEOTIDE SEQUENCE</scope>
</reference>
<evidence type="ECO:0000313" key="1">
    <source>
        <dbReference type="EMBL" id="CAM9314987.1"/>
    </source>
</evidence>
<reference evidence="1" key="2">
    <citation type="submission" date="2025-03" db="EMBL/GenBank/DDBJ databases">
        <authorList>
            <consortium name="ELIXIR-Norway"/>
            <consortium name="Elixir Norway"/>
        </authorList>
    </citation>
    <scope>NUCLEOTIDE SEQUENCE</scope>
</reference>
<name>A0AC59Y225_RANTA</name>
<accession>A0AC59Y225</accession>
<organism evidence="1 2">
    <name type="scientific">Rangifer tarandus platyrhynchus</name>
    <name type="common">Svalbard reindeer</name>
    <dbReference type="NCBI Taxonomy" id="3082113"/>
    <lineage>
        <taxon>Eukaryota</taxon>
        <taxon>Metazoa</taxon>
        <taxon>Chordata</taxon>
        <taxon>Craniata</taxon>
        <taxon>Vertebrata</taxon>
        <taxon>Euteleostomi</taxon>
        <taxon>Mammalia</taxon>
        <taxon>Eutheria</taxon>
        <taxon>Laurasiatheria</taxon>
        <taxon>Artiodactyla</taxon>
        <taxon>Ruminantia</taxon>
        <taxon>Pecora</taxon>
        <taxon>Cervidae</taxon>
        <taxon>Odocoileinae</taxon>
        <taxon>Rangifer</taxon>
    </lineage>
</organism>
<sequence length="101" mass="11302">MHTLEHLLQSLNALRALHTPPPQWCLAFKWRPPQERFSWASKDRGGGSLSRIGLREPRKLSHHHTGTGPRAEEQLHGPHVCPPTAQLLPASLLPSAPNPHR</sequence>
<dbReference type="Proteomes" id="UP001162501">
    <property type="component" value="Chromosome 1"/>
</dbReference>
<gene>
    <name evidence="1" type="ORF">MRATA1EN22A_LOCUS841</name>
</gene>
<proteinExistence type="predicted"/>
<protein>
    <submittedName>
        <fullName evidence="1">Uncharacterized protein</fullName>
    </submittedName>
</protein>
<evidence type="ECO:0000313" key="2">
    <source>
        <dbReference type="Proteomes" id="UP001162501"/>
    </source>
</evidence>